<comment type="caution">
    <text evidence="1">The sequence shown here is derived from an EMBL/GenBank/DDBJ whole genome shotgun (WGS) entry which is preliminary data.</text>
</comment>
<evidence type="ECO:0000313" key="2">
    <source>
        <dbReference type="Proteomes" id="UP000286415"/>
    </source>
</evidence>
<reference evidence="1 2" key="2">
    <citation type="journal article" date="2021" name="Genomics">
        <title>High-quality reference genome for Clonorchis sinensis.</title>
        <authorList>
            <person name="Young N.D."/>
            <person name="Stroehlein A.J."/>
            <person name="Kinkar L."/>
            <person name="Wang T."/>
            <person name="Sohn W.M."/>
            <person name="Chang B.C.H."/>
            <person name="Kaur P."/>
            <person name="Weisz D."/>
            <person name="Dudchenko O."/>
            <person name="Aiden E.L."/>
            <person name="Korhonen P.K."/>
            <person name="Gasser R.B."/>
        </authorList>
    </citation>
    <scope>NUCLEOTIDE SEQUENCE [LARGE SCALE GENOMIC DNA]</scope>
    <source>
        <strain evidence="1">Cs-k2</strain>
    </source>
</reference>
<proteinExistence type="predicted"/>
<keyword evidence="2" id="KW-1185">Reference proteome</keyword>
<name>A0A3R7FRS0_CLOSI</name>
<sequence>MLCCRTTVKKKNKDGRGRDLLLPYYNHSEILTTRSPLTSVGSHILQRLQPGALGITRSPSWKASSTDSTQAFRDFFHTLLPGQGLATSCAAKNKLFIKSRWRVLDEPENDTKSRTHLSKARERERCVKTTMASAWYMWHQKCPLFLSVEG</sequence>
<accession>A0A3R7FRS0</accession>
<evidence type="ECO:0000313" key="1">
    <source>
        <dbReference type="EMBL" id="KAG5446251.1"/>
    </source>
</evidence>
<dbReference type="InParanoid" id="A0A3R7FRS0"/>
<dbReference type="EMBL" id="NIRI02000056">
    <property type="protein sequence ID" value="KAG5446251.1"/>
    <property type="molecule type" value="Genomic_DNA"/>
</dbReference>
<dbReference type="AlphaFoldDB" id="A0A3R7FRS0"/>
<organism evidence="1 2">
    <name type="scientific">Clonorchis sinensis</name>
    <name type="common">Chinese liver fluke</name>
    <dbReference type="NCBI Taxonomy" id="79923"/>
    <lineage>
        <taxon>Eukaryota</taxon>
        <taxon>Metazoa</taxon>
        <taxon>Spiralia</taxon>
        <taxon>Lophotrochozoa</taxon>
        <taxon>Platyhelminthes</taxon>
        <taxon>Trematoda</taxon>
        <taxon>Digenea</taxon>
        <taxon>Opisthorchiida</taxon>
        <taxon>Opisthorchiata</taxon>
        <taxon>Opisthorchiidae</taxon>
        <taxon>Clonorchis</taxon>
    </lineage>
</organism>
<protein>
    <submittedName>
        <fullName evidence="1">Uncharacterized protein</fullName>
    </submittedName>
</protein>
<gene>
    <name evidence="1" type="ORF">CSKR_102978</name>
</gene>
<dbReference type="Proteomes" id="UP000286415">
    <property type="component" value="Unassembled WGS sequence"/>
</dbReference>
<reference evidence="1 2" key="1">
    <citation type="journal article" date="2018" name="Biotechnol. Adv.">
        <title>Improved genomic resources and new bioinformatic workflow for the carcinogenic parasite Clonorchis sinensis: Biotechnological implications.</title>
        <authorList>
            <person name="Wang D."/>
            <person name="Korhonen P.K."/>
            <person name="Gasser R.B."/>
            <person name="Young N.D."/>
        </authorList>
    </citation>
    <scope>NUCLEOTIDE SEQUENCE [LARGE SCALE GENOMIC DNA]</scope>
    <source>
        <strain evidence="1">Cs-k2</strain>
    </source>
</reference>